<keyword evidence="2" id="KW-1185">Reference proteome</keyword>
<name>A0ABQ8W311_PENCH</name>
<sequence>MATTYCTHPREMLQERPGVCPAPTTTLVPAFPPGLELGAGLPRGGFPAAALAALPPTWHREHSSCIAVSSHSKVA</sequence>
<dbReference type="Proteomes" id="UP001220256">
    <property type="component" value="Unassembled WGS sequence"/>
</dbReference>
<dbReference type="EMBL" id="JAPVEB010000010">
    <property type="protein sequence ID" value="KAJ5255067.1"/>
    <property type="molecule type" value="Genomic_DNA"/>
</dbReference>
<proteinExistence type="predicted"/>
<gene>
    <name evidence="1" type="ORF">N7505_010218</name>
</gene>
<reference evidence="1 2" key="1">
    <citation type="journal article" date="2023" name="IMA Fungus">
        <title>Comparative genomic study of the Penicillium genus elucidates a diverse pangenome and 15 lateral gene transfer events.</title>
        <authorList>
            <person name="Petersen C."/>
            <person name="Sorensen T."/>
            <person name="Nielsen M.R."/>
            <person name="Sondergaard T.E."/>
            <person name="Sorensen J.L."/>
            <person name="Fitzpatrick D.A."/>
            <person name="Frisvad J.C."/>
            <person name="Nielsen K.L."/>
        </authorList>
    </citation>
    <scope>NUCLEOTIDE SEQUENCE [LARGE SCALE GENOMIC DNA]</scope>
    <source>
        <strain evidence="1 2">IBT 3361</strain>
    </source>
</reference>
<protein>
    <submittedName>
        <fullName evidence="1">Uncharacterized protein</fullName>
    </submittedName>
</protein>
<accession>A0ABQ8W311</accession>
<evidence type="ECO:0000313" key="1">
    <source>
        <dbReference type="EMBL" id="KAJ5255067.1"/>
    </source>
</evidence>
<comment type="caution">
    <text evidence="1">The sequence shown here is derived from an EMBL/GenBank/DDBJ whole genome shotgun (WGS) entry which is preliminary data.</text>
</comment>
<organism evidence="1 2">
    <name type="scientific">Penicillium chrysogenum</name>
    <name type="common">Penicillium notatum</name>
    <dbReference type="NCBI Taxonomy" id="5076"/>
    <lineage>
        <taxon>Eukaryota</taxon>
        <taxon>Fungi</taxon>
        <taxon>Dikarya</taxon>
        <taxon>Ascomycota</taxon>
        <taxon>Pezizomycotina</taxon>
        <taxon>Eurotiomycetes</taxon>
        <taxon>Eurotiomycetidae</taxon>
        <taxon>Eurotiales</taxon>
        <taxon>Aspergillaceae</taxon>
        <taxon>Penicillium</taxon>
        <taxon>Penicillium chrysogenum species complex</taxon>
    </lineage>
</organism>
<evidence type="ECO:0000313" key="2">
    <source>
        <dbReference type="Proteomes" id="UP001220256"/>
    </source>
</evidence>